<name>A0A9P6XEZ4_RHIOR</name>
<organism evidence="2 3">
    <name type="scientific">Rhizopus oryzae</name>
    <name type="common">Mucormycosis agent</name>
    <name type="synonym">Rhizopus arrhizus var. delemar</name>
    <dbReference type="NCBI Taxonomy" id="64495"/>
    <lineage>
        <taxon>Eukaryota</taxon>
        <taxon>Fungi</taxon>
        <taxon>Fungi incertae sedis</taxon>
        <taxon>Mucoromycota</taxon>
        <taxon>Mucoromycotina</taxon>
        <taxon>Mucoromycetes</taxon>
        <taxon>Mucorales</taxon>
        <taxon>Mucorineae</taxon>
        <taxon>Rhizopodaceae</taxon>
        <taxon>Rhizopus</taxon>
    </lineage>
</organism>
<evidence type="ECO:0000313" key="2">
    <source>
        <dbReference type="EMBL" id="KAG1312385.1"/>
    </source>
</evidence>
<feature type="compositionally biased region" description="Low complexity" evidence="1">
    <location>
        <begin position="298"/>
        <end position="308"/>
    </location>
</feature>
<dbReference type="EMBL" id="JAANQT010000288">
    <property type="protein sequence ID" value="KAG1312385.1"/>
    <property type="molecule type" value="Genomic_DNA"/>
</dbReference>
<comment type="caution">
    <text evidence="2">The sequence shown here is derived from an EMBL/GenBank/DDBJ whole genome shotgun (WGS) entry which is preliminary data.</text>
</comment>
<gene>
    <name evidence="2" type="ORF">G6F64_003070</name>
</gene>
<sequence length="578" mass="65281">MTSQVILDQIREIELFIDVWENQGSSVPKNNQLQSKIQLQKPDEEITNDCEAQVIEEAISTCEIEEIIKSSSEKPDDLVLEEQVNKTEEKIPKDVLSEKTIPEMEIPKEGSQEETFKEEAQKQVFEERIEKSLISEEAVQESWAPKEEKVAEEEPAIREETKQIQLPEFKGYKPDEKMADGLEEQQLKRVQRKAIPNNYKASIRKDEKTLLEPSKSLHSLTSSQNMSLVIEPSMYFMKDSSISSIQPDVGIPTGGLSLRKGGEKVQTDNDSATVSLRSLSTKSFLYEQPMQQSVKPVSQSRATSISSKKSSRSIKGARRQSEKKQFQATQKYIPRSYEEMMRIPDIFERILFYEKTLDLCLKAESPITNWSQFMSTRGKPAALEEGYVPIPRSDSDLDYSSQGSMSTSFSGSISLFLKKAAGSQAFSKRSNAIDNKSFLMSSQNNSTYGSSIFGRSISRLSLSRSTQLPKYDQHKAINHRVNALNKRSPCSRRGSVRAVNPSLIKTSISTPRSFRSDITKDMYKEHSSELAYMITVLPREDTRILLDALNEANGDTMNAISIVLNKNKALPPRHAQVK</sequence>
<feature type="region of interest" description="Disordered" evidence="1">
    <location>
        <begin position="144"/>
        <end position="174"/>
    </location>
</feature>
<evidence type="ECO:0000256" key="1">
    <source>
        <dbReference type="SAM" id="MobiDB-lite"/>
    </source>
</evidence>
<protein>
    <submittedName>
        <fullName evidence="2">Uncharacterized protein</fullName>
    </submittedName>
</protein>
<reference evidence="2" key="1">
    <citation type="journal article" date="2020" name="Microb. Genom.">
        <title>Genetic diversity of clinical and environmental Mucorales isolates obtained from an investigation of mucormycosis cases among solid organ transplant recipients.</title>
        <authorList>
            <person name="Nguyen M.H."/>
            <person name="Kaul D."/>
            <person name="Muto C."/>
            <person name="Cheng S.J."/>
            <person name="Richter R.A."/>
            <person name="Bruno V.M."/>
            <person name="Liu G."/>
            <person name="Beyhan S."/>
            <person name="Sundermann A.J."/>
            <person name="Mounaud S."/>
            <person name="Pasculle A.W."/>
            <person name="Nierman W.C."/>
            <person name="Driscoll E."/>
            <person name="Cumbie R."/>
            <person name="Clancy C.J."/>
            <person name="Dupont C.L."/>
        </authorList>
    </citation>
    <scope>NUCLEOTIDE SEQUENCE</scope>
    <source>
        <strain evidence="2">GL11</strain>
    </source>
</reference>
<evidence type="ECO:0000313" key="3">
    <source>
        <dbReference type="Proteomes" id="UP000716291"/>
    </source>
</evidence>
<accession>A0A9P6XEZ4</accession>
<keyword evidence="3" id="KW-1185">Reference proteome</keyword>
<feature type="region of interest" description="Disordered" evidence="1">
    <location>
        <begin position="290"/>
        <end position="328"/>
    </location>
</feature>
<feature type="compositionally biased region" description="Basic residues" evidence="1">
    <location>
        <begin position="309"/>
        <end position="318"/>
    </location>
</feature>
<dbReference type="AlphaFoldDB" id="A0A9P6XEZ4"/>
<proteinExistence type="predicted"/>
<dbReference type="Proteomes" id="UP000716291">
    <property type="component" value="Unassembled WGS sequence"/>
</dbReference>
<dbReference type="OrthoDB" id="2256155at2759"/>